<dbReference type="FunFam" id="3.40.50.10800:FF:000001">
    <property type="entry name" value="Quinolinate synthase A"/>
    <property type="match status" value="1"/>
</dbReference>
<evidence type="ECO:0000256" key="2">
    <source>
        <dbReference type="ARBA" id="ARBA00003791"/>
    </source>
</evidence>
<proteinExistence type="predicted"/>
<evidence type="ECO:0000256" key="6">
    <source>
        <dbReference type="ARBA" id="ARBA00022642"/>
    </source>
</evidence>
<dbReference type="InterPro" id="IPR036094">
    <property type="entry name" value="NadA_sf"/>
</dbReference>
<dbReference type="PANTHER" id="PTHR30573:SF0">
    <property type="entry name" value="QUINOLINATE SYNTHASE, CHLOROPLASTIC"/>
    <property type="match status" value="1"/>
</dbReference>
<organism evidence="14 15">
    <name type="scientific">Cellulosilyticum lentocellum (strain ATCC 49066 / DSM 5427 / NCIMB 11756 / RHM5)</name>
    <name type="common">Clostridium lentocellum</name>
    <dbReference type="NCBI Taxonomy" id="642492"/>
    <lineage>
        <taxon>Bacteria</taxon>
        <taxon>Bacillati</taxon>
        <taxon>Bacillota</taxon>
        <taxon>Clostridia</taxon>
        <taxon>Lachnospirales</taxon>
        <taxon>Cellulosilyticaceae</taxon>
        <taxon>Cellulosilyticum</taxon>
    </lineage>
</organism>
<dbReference type="AlphaFoldDB" id="F2JKR3"/>
<dbReference type="KEGG" id="cle:Clole_1591"/>
<comment type="cofactor">
    <cofactor evidence="1">
        <name>[4Fe-4S] cluster</name>
        <dbReference type="ChEBI" id="CHEBI:49883"/>
    </cofactor>
</comment>
<dbReference type="Gene3D" id="3.40.50.10800">
    <property type="entry name" value="NadA-like"/>
    <property type="match status" value="3"/>
</dbReference>
<evidence type="ECO:0000313" key="15">
    <source>
        <dbReference type="Proteomes" id="UP000008467"/>
    </source>
</evidence>
<sequence>MNVVNTIEQIRSLKKQKNALIVAHYYVDDAVQEIADYVGDSYYLSKVCMDRPEQLIIFCGVRFMGESAKILNPYKQVVMAEEHADCPMAHMIEIEKIREMRAVYKDLAVVCYINSTTEIKAEADVIVTSSNALEIVGQLPEKNIFFIPDEHLGRYIAEQLPEKNFIFNDGFCHVHTSITVESLKTAMAAQPEAKVLVHPECPKVITELADYVGSTSGIIDYATHDPAEKFIIGTEMGILYELKKKNPHKQFYAVGHRQFCPNMKRISLEDVYHALDTLKHPIELDEEMRRKAEGALSKMHQLAK</sequence>
<dbReference type="GO" id="GO:0051539">
    <property type="term" value="F:4 iron, 4 sulfur cluster binding"/>
    <property type="evidence" value="ECO:0007669"/>
    <property type="project" value="UniProtKB-KW"/>
</dbReference>
<dbReference type="GO" id="GO:0005829">
    <property type="term" value="C:cytosol"/>
    <property type="evidence" value="ECO:0007669"/>
    <property type="project" value="TreeGrafter"/>
</dbReference>
<evidence type="ECO:0000256" key="9">
    <source>
        <dbReference type="ARBA" id="ARBA00023004"/>
    </source>
</evidence>
<name>F2JKR3_CELLD</name>
<evidence type="ECO:0000256" key="5">
    <source>
        <dbReference type="ARBA" id="ARBA00022485"/>
    </source>
</evidence>
<dbReference type="EC" id="2.5.1.72" evidence="4 13"/>
<dbReference type="NCBIfam" id="NF006878">
    <property type="entry name" value="PRK09375.1-2"/>
    <property type="match status" value="1"/>
</dbReference>
<dbReference type="Pfam" id="PF02445">
    <property type="entry name" value="NadA"/>
    <property type="match status" value="1"/>
</dbReference>
<keyword evidence="5" id="KW-0004">4Fe-4S</keyword>
<evidence type="ECO:0000313" key="14">
    <source>
        <dbReference type="EMBL" id="ADZ83316.1"/>
    </source>
</evidence>
<dbReference type="eggNOG" id="COG0379">
    <property type="taxonomic scope" value="Bacteria"/>
</dbReference>
<evidence type="ECO:0000256" key="12">
    <source>
        <dbReference type="ARBA" id="ARBA00073059"/>
    </source>
</evidence>
<comment type="function">
    <text evidence="2">Catalyzes the condensation of iminoaspartate with dihydroxyacetone phosphate to form quinolinate.</text>
</comment>
<evidence type="ECO:0000256" key="8">
    <source>
        <dbReference type="ARBA" id="ARBA00022723"/>
    </source>
</evidence>
<keyword evidence="6" id="KW-0662">Pyridine nucleotide biosynthesis</keyword>
<protein>
    <recommendedName>
        <fullName evidence="12 13">Quinolinate synthase</fullName>
        <ecNumber evidence="4 13">2.5.1.72</ecNumber>
    </recommendedName>
</protein>
<evidence type="ECO:0000256" key="4">
    <source>
        <dbReference type="ARBA" id="ARBA00012669"/>
    </source>
</evidence>
<keyword evidence="15" id="KW-1185">Reference proteome</keyword>
<dbReference type="HOGENOM" id="CLU_047382_0_0_9"/>
<dbReference type="STRING" id="642492.Clole_1591"/>
<evidence type="ECO:0000256" key="11">
    <source>
        <dbReference type="ARBA" id="ARBA00050125"/>
    </source>
</evidence>
<comment type="pathway">
    <text evidence="3">Cofactor biosynthesis; NAD(+) biosynthesis; quinolinate from iminoaspartate: step 1/1.</text>
</comment>
<reference evidence="14 15" key="1">
    <citation type="journal article" date="2011" name="J. Bacteriol.">
        <title>Complete genome sequence of the cellulose-degrading bacterium Cellulosilyticum lentocellum.</title>
        <authorList>
            <consortium name="US DOE Joint Genome Institute"/>
            <person name="Miller D.A."/>
            <person name="Suen G."/>
            <person name="Bruce D."/>
            <person name="Copeland A."/>
            <person name="Cheng J.F."/>
            <person name="Detter C."/>
            <person name="Goodwin L.A."/>
            <person name="Han C.S."/>
            <person name="Hauser L.J."/>
            <person name="Land M.L."/>
            <person name="Lapidus A."/>
            <person name="Lucas S."/>
            <person name="Meincke L."/>
            <person name="Pitluck S."/>
            <person name="Tapia R."/>
            <person name="Teshima H."/>
            <person name="Woyke T."/>
            <person name="Fox B.G."/>
            <person name="Angert E.R."/>
            <person name="Currie C.R."/>
        </authorList>
    </citation>
    <scope>NUCLEOTIDE SEQUENCE [LARGE SCALE GENOMIC DNA]</scope>
    <source>
        <strain evidence="15">ATCC 49066 / DSM 5427 / NCIMB 11756 / RHM5</strain>
    </source>
</reference>
<keyword evidence="8" id="KW-0479">Metal-binding</keyword>
<keyword evidence="9" id="KW-0408">Iron</keyword>
<comment type="catalytic activity">
    <reaction evidence="11">
        <text>iminosuccinate + dihydroxyacetone phosphate = quinolinate + phosphate + 2 H2O + H(+)</text>
        <dbReference type="Rhea" id="RHEA:25888"/>
        <dbReference type="ChEBI" id="CHEBI:15377"/>
        <dbReference type="ChEBI" id="CHEBI:15378"/>
        <dbReference type="ChEBI" id="CHEBI:29959"/>
        <dbReference type="ChEBI" id="CHEBI:43474"/>
        <dbReference type="ChEBI" id="CHEBI:57642"/>
        <dbReference type="ChEBI" id="CHEBI:77875"/>
        <dbReference type="EC" id="2.5.1.72"/>
    </reaction>
    <physiologicalReaction direction="left-to-right" evidence="11">
        <dbReference type="Rhea" id="RHEA:25889"/>
    </physiologicalReaction>
</comment>
<dbReference type="UniPathway" id="UPA00253">
    <property type="reaction ID" value="UER00327"/>
</dbReference>
<dbReference type="GO" id="GO:0046872">
    <property type="term" value="F:metal ion binding"/>
    <property type="evidence" value="ECO:0007669"/>
    <property type="project" value="UniProtKB-KW"/>
</dbReference>
<dbReference type="EMBL" id="CP002582">
    <property type="protein sequence ID" value="ADZ83316.1"/>
    <property type="molecule type" value="Genomic_DNA"/>
</dbReference>
<keyword evidence="10" id="KW-0411">Iron-sulfur</keyword>
<evidence type="ECO:0000256" key="10">
    <source>
        <dbReference type="ARBA" id="ARBA00023014"/>
    </source>
</evidence>
<dbReference type="GO" id="GO:0034628">
    <property type="term" value="P:'de novo' NAD+ biosynthetic process from L-aspartate"/>
    <property type="evidence" value="ECO:0007669"/>
    <property type="project" value="TreeGrafter"/>
</dbReference>
<dbReference type="Proteomes" id="UP000008467">
    <property type="component" value="Chromosome"/>
</dbReference>
<dbReference type="PANTHER" id="PTHR30573">
    <property type="entry name" value="QUINOLINATE SYNTHETASE A"/>
    <property type="match status" value="1"/>
</dbReference>
<evidence type="ECO:0000256" key="13">
    <source>
        <dbReference type="NCBIfam" id="TIGR00550"/>
    </source>
</evidence>
<dbReference type="SUPFAM" id="SSF142754">
    <property type="entry name" value="NadA-like"/>
    <property type="match status" value="1"/>
</dbReference>
<gene>
    <name evidence="14" type="ordered locus">Clole_1591</name>
</gene>
<dbReference type="NCBIfam" id="TIGR00550">
    <property type="entry name" value="nadA"/>
    <property type="match status" value="1"/>
</dbReference>
<evidence type="ECO:0000256" key="1">
    <source>
        <dbReference type="ARBA" id="ARBA00001966"/>
    </source>
</evidence>
<evidence type="ECO:0000256" key="7">
    <source>
        <dbReference type="ARBA" id="ARBA00022679"/>
    </source>
</evidence>
<dbReference type="GO" id="GO:0008987">
    <property type="term" value="F:quinolinate synthetase A activity"/>
    <property type="evidence" value="ECO:0007669"/>
    <property type="project" value="UniProtKB-UniRule"/>
</dbReference>
<evidence type="ECO:0000256" key="3">
    <source>
        <dbReference type="ARBA" id="ARBA00005065"/>
    </source>
</evidence>
<dbReference type="RefSeq" id="WP_013656614.1">
    <property type="nucleotide sequence ID" value="NC_015275.1"/>
</dbReference>
<accession>F2JKR3</accession>
<dbReference type="InterPro" id="IPR003473">
    <property type="entry name" value="NadA"/>
</dbReference>
<keyword evidence="7 14" id="KW-0808">Transferase</keyword>